<keyword evidence="3" id="KW-1185">Reference proteome</keyword>
<organism evidence="2 3">
    <name type="scientific">Mytilus coruscus</name>
    <name type="common">Sea mussel</name>
    <dbReference type="NCBI Taxonomy" id="42192"/>
    <lineage>
        <taxon>Eukaryota</taxon>
        <taxon>Metazoa</taxon>
        <taxon>Spiralia</taxon>
        <taxon>Lophotrochozoa</taxon>
        <taxon>Mollusca</taxon>
        <taxon>Bivalvia</taxon>
        <taxon>Autobranchia</taxon>
        <taxon>Pteriomorphia</taxon>
        <taxon>Mytilida</taxon>
        <taxon>Mytiloidea</taxon>
        <taxon>Mytilidae</taxon>
        <taxon>Mytilinae</taxon>
        <taxon>Mytilus</taxon>
    </lineage>
</organism>
<feature type="domain" description="TRAM" evidence="1">
    <location>
        <begin position="289"/>
        <end position="357"/>
    </location>
</feature>
<name>A0A6J8A1G7_MYTCO</name>
<proteinExistence type="predicted"/>
<dbReference type="PROSITE" id="PS50926">
    <property type="entry name" value="TRAM"/>
    <property type="match status" value="1"/>
</dbReference>
<evidence type="ECO:0000313" key="3">
    <source>
        <dbReference type="Proteomes" id="UP000507470"/>
    </source>
</evidence>
<reference evidence="2 3" key="1">
    <citation type="submission" date="2020-06" db="EMBL/GenBank/DDBJ databases">
        <authorList>
            <person name="Li R."/>
            <person name="Bekaert M."/>
        </authorList>
    </citation>
    <scope>NUCLEOTIDE SEQUENCE [LARGE SCALE GENOMIC DNA]</scope>
    <source>
        <strain evidence="3">wild</strain>
    </source>
</reference>
<dbReference type="OrthoDB" id="6137837at2759"/>
<sequence length="362" mass="40805">MTSYPGVVNVNTAVQIFIYQLIVVNLVKHEKATAASMGHTKKGFVSVLMQKDLKKMEKFNWNEIVNEFLHKFPTVFKLIIGIMLPESENYKQLISCLPRIGLLYSLILQARHPGLSLIQRTVYDRLQAIGVTLSYQKTLYVLDILGGSFNTAAIEAVTNKKTLRIIGDNVNFKTSITEQHNSNDGKRFEMHHAFAKQTTVIPLETKPLNEQKYEDVVKILEHYENVIDELHQKANADLKDEDCFHIGDLLDEYLFKPNSEMHCCTTGIHDSRDVHHEDVIEEASVITITLSDGKTVEIQIQKDAKKGKIVEKTDGILNYATLVLNLAEASVITITLSDGKTVEIQIQKDAKKGKIVEKTDGI</sequence>
<protein>
    <recommendedName>
        <fullName evidence="1">TRAM domain-containing protein</fullName>
    </recommendedName>
</protein>
<gene>
    <name evidence="2" type="ORF">MCOR_2809</name>
</gene>
<evidence type="ECO:0000313" key="2">
    <source>
        <dbReference type="EMBL" id="CAC5360273.1"/>
    </source>
</evidence>
<accession>A0A6J8A1G7</accession>
<dbReference type="EMBL" id="CACVKT020000555">
    <property type="protein sequence ID" value="CAC5360273.1"/>
    <property type="molecule type" value="Genomic_DNA"/>
</dbReference>
<dbReference type="InterPro" id="IPR002792">
    <property type="entry name" value="TRAM_dom"/>
</dbReference>
<dbReference type="Proteomes" id="UP000507470">
    <property type="component" value="Unassembled WGS sequence"/>
</dbReference>
<dbReference type="AlphaFoldDB" id="A0A6J8A1G7"/>
<evidence type="ECO:0000259" key="1">
    <source>
        <dbReference type="PROSITE" id="PS50926"/>
    </source>
</evidence>